<accession>A0A2P2PKR9</accession>
<name>A0A2P2PKR9_RHIMU</name>
<evidence type="ECO:0000313" key="1">
    <source>
        <dbReference type="EMBL" id="MBX55271.1"/>
    </source>
</evidence>
<organism evidence="1">
    <name type="scientific">Rhizophora mucronata</name>
    <name type="common">Asiatic mangrove</name>
    <dbReference type="NCBI Taxonomy" id="61149"/>
    <lineage>
        <taxon>Eukaryota</taxon>
        <taxon>Viridiplantae</taxon>
        <taxon>Streptophyta</taxon>
        <taxon>Embryophyta</taxon>
        <taxon>Tracheophyta</taxon>
        <taxon>Spermatophyta</taxon>
        <taxon>Magnoliopsida</taxon>
        <taxon>eudicotyledons</taxon>
        <taxon>Gunneridae</taxon>
        <taxon>Pentapetalae</taxon>
        <taxon>rosids</taxon>
        <taxon>fabids</taxon>
        <taxon>Malpighiales</taxon>
        <taxon>Rhizophoraceae</taxon>
        <taxon>Rhizophora</taxon>
    </lineage>
</organism>
<reference evidence="1" key="1">
    <citation type="submission" date="2018-02" db="EMBL/GenBank/DDBJ databases">
        <title>Rhizophora mucronata_Transcriptome.</title>
        <authorList>
            <person name="Meera S.P."/>
            <person name="Sreeshan A."/>
            <person name="Augustine A."/>
        </authorList>
    </citation>
    <scope>NUCLEOTIDE SEQUENCE</scope>
    <source>
        <tissue evidence="1">Leaf</tissue>
    </source>
</reference>
<dbReference type="AlphaFoldDB" id="A0A2P2PKR9"/>
<protein>
    <submittedName>
        <fullName evidence="1">Uncharacterized protein</fullName>
    </submittedName>
</protein>
<proteinExistence type="predicted"/>
<dbReference type="EMBL" id="GGEC01074787">
    <property type="protein sequence ID" value="MBX55271.1"/>
    <property type="molecule type" value="Transcribed_RNA"/>
</dbReference>
<sequence>MDFLVLYCFQRFILSFGMEGLM</sequence>